<organism evidence="1 2">
    <name type="scientific">Paenibacillus sepulcri</name>
    <dbReference type="NCBI Taxonomy" id="359917"/>
    <lineage>
        <taxon>Bacteria</taxon>
        <taxon>Bacillati</taxon>
        <taxon>Bacillota</taxon>
        <taxon>Bacilli</taxon>
        <taxon>Bacillales</taxon>
        <taxon>Paenibacillaceae</taxon>
        <taxon>Paenibacillus</taxon>
    </lineage>
</organism>
<gene>
    <name evidence="1" type="ORF">K0U00_19250</name>
</gene>
<evidence type="ECO:0000313" key="2">
    <source>
        <dbReference type="Proteomes" id="UP001519887"/>
    </source>
</evidence>
<protein>
    <recommendedName>
        <fullName evidence="3">Polymer-forming cytoskeletal protein</fullName>
    </recommendedName>
</protein>
<proteinExistence type="predicted"/>
<accession>A0ABS7C5L9</accession>
<evidence type="ECO:0000313" key="1">
    <source>
        <dbReference type="EMBL" id="MBW7456171.1"/>
    </source>
</evidence>
<sequence length="161" mass="17099">MNQDRQRKLTITGTGSTSGGVFQSVRITGEAEIHGDTESDSLSCTGNCSVSGSVISRTARIVGEFEIDGDLKAGKLTALGQLKISGSAKGGVFKIKGQLDTGGECEAERFENNGAFQIYGLLSADRVDIGMYGPCYAREIGGAAIRVKRGRWQGVKELFTR</sequence>
<name>A0ABS7C5L9_9BACL</name>
<reference evidence="1 2" key="1">
    <citation type="submission" date="2021-07" db="EMBL/GenBank/DDBJ databases">
        <title>Paenibacillus radiodurans sp. nov., isolated from the southeastern edge of Tengger Desert.</title>
        <authorList>
            <person name="Zhang G."/>
        </authorList>
    </citation>
    <scope>NUCLEOTIDE SEQUENCE [LARGE SCALE GENOMIC DNA]</scope>
    <source>
        <strain evidence="1 2">CCM 7311</strain>
    </source>
</reference>
<keyword evidence="2" id="KW-1185">Reference proteome</keyword>
<dbReference type="EMBL" id="JAHZIK010000515">
    <property type="protein sequence ID" value="MBW7456171.1"/>
    <property type="molecule type" value="Genomic_DNA"/>
</dbReference>
<feature type="non-terminal residue" evidence="1">
    <location>
        <position position="161"/>
    </location>
</feature>
<evidence type="ECO:0008006" key="3">
    <source>
        <dbReference type="Google" id="ProtNLM"/>
    </source>
</evidence>
<comment type="caution">
    <text evidence="1">The sequence shown here is derived from an EMBL/GenBank/DDBJ whole genome shotgun (WGS) entry which is preliminary data.</text>
</comment>
<dbReference type="Proteomes" id="UP001519887">
    <property type="component" value="Unassembled WGS sequence"/>
</dbReference>